<proteinExistence type="predicted"/>
<organism evidence="2 3">
    <name type="scientific">Pycnococcus provasolii</name>
    <dbReference type="NCBI Taxonomy" id="41880"/>
    <lineage>
        <taxon>Eukaryota</taxon>
        <taxon>Viridiplantae</taxon>
        <taxon>Chlorophyta</taxon>
        <taxon>Pseudoscourfieldiophyceae</taxon>
        <taxon>Pseudoscourfieldiales</taxon>
        <taxon>Pycnococcaceae</taxon>
        <taxon>Pycnococcus</taxon>
    </lineage>
</organism>
<evidence type="ECO:0008006" key="4">
    <source>
        <dbReference type="Google" id="ProtNLM"/>
    </source>
</evidence>
<comment type="caution">
    <text evidence="2">The sequence shown here is derived from an EMBL/GenBank/DDBJ whole genome shotgun (WGS) entry which is preliminary data.</text>
</comment>
<protein>
    <recommendedName>
        <fullName evidence="4">Pherophorin domain-containing protein</fullName>
    </recommendedName>
</protein>
<dbReference type="Proteomes" id="UP000660262">
    <property type="component" value="Unassembled WGS sequence"/>
</dbReference>
<feature type="signal peptide" evidence="1">
    <location>
        <begin position="1"/>
        <end position="25"/>
    </location>
</feature>
<evidence type="ECO:0000313" key="3">
    <source>
        <dbReference type="Proteomes" id="UP000660262"/>
    </source>
</evidence>
<sequence length="257" mass="28913">MLMRAISMVPAAMMLVTSTQTVASAEEGYESRPYYGGGNKYGDYGGGSKYGGKYDYKVLKPFPKYANKFYGGKYYGDYGYECGTNYPQYKWYKPGSWKFNKYSKNNYYVDCNLPDEKADDEEKRDIHTPCFFQNTFQPFQLSLVNTECSQQEVFSPILDPGATIEYNSPTSFIMKQDTTSFQDDTGAPFLCTVSSDTCDTGVCISRSGFRPVETLHIKLENSTTFDGAFPWEEFFLTGGPAGGAVCSQSFVRWELPS</sequence>
<dbReference type="AlphaFoldDB" id="A0A830HJQ8"/>
<feature type="chain" id="PRO_5032677445" description="Pherophorin domain-containing protein" evidence="1">
    <location>
        <begin position="26"/>
        <end position="257"/>
    </location>
</feature>
<evidence type="ECO:0000256" key="1">
    <source>
        <dbReference type="SAM" id="SignalP"/>
    </source>
</evidence>
<dbReference type="EMBL" id="BNJQ01000016">
    <property type="protein sequence ID" value="GHP07364.1"/>
    <property type="molecule type" value="Genomic_DNA"/>
</dbReference>
<evidence type="ECO:0000313" key="2">
    <source>
        <dbReference type="EMBL" id="GHP07364.1"/>
    </source>
</evidence>
<reference evidence="2" key="1">
    <citation type="submission" date="2020-10" db="EMBL/GenBank/DDBJ databases">
        <title>Unveiling of a novel bifunctional photoreceptor, Dualchrome1, isolated from a cosmopolitan green alga.</title>
        <authorList>
            <person name="Suzuki S."/>
            <person name="Kawachi M."/>
        </authorList>
    </citation>
    <scope>NUCLEOTIDE SEQUENCE</scope>
    <source>
        <strain evidence="2">NIES 2893</strain>
    </source>
</reference>
<name>A0A830HJQ8_9CHLO</name>
<gene>
    <name evidence="2" type="ORF">PPROV_000610500</name>
</gene>
<keyword evidence="1" id="KW-0732">Signal</keyword>
<keyword evidence="3" id="KW-1185">Reference proteome</keyword>
<accession>A0A830HJQ8</accession>